<accession>A0ABQ6TLX9</accession>
<dbReference type="InterPro" id="IPR051457">
    <property type="entry name" value="2-oxoacid:Fd_oxidoreductase"/>
</dbReference>
<dbReference type="SUPFAM" id="SSF52518">
    <property type="entry name" value="Thiamin diphosphate-binding fold (THDP-binding)"/>
    <property type="match status" value="1"/>
</dbReference>
<evidence type="ECO:0000259" key="2">
    <source>
        <dbReference type="Pfam" id="PF02775"/>
    </source>
</evidence>
<evidence type="ECO:0000256" key="1">
    <source>
        <dbReference type="ARBA" id="ARBA00023002"/>
    </source>
</evidence>
<keyword evidence="1" id="KW-0560">Oxidoreductase</keyword>
<dbReference type="PANTHER" id="PTHR48084:SF5">
    <property type="entry name" value="BLR6744 PROTEIN"/>
    <property type="match status" value="1"/>
</dbReference>
<dbReference type="EMBL" id="VZRA01000004">
    <property type="protein sequence ID" value="KAB0669063.1"/>
    <property type="molecule type" value="Genomic_DNA"/>
</dbReference>
<evidence type="ECO:0000313" key="4">
    <source>
        <dbReference type="EMBL" id="KAB0669063.1"/>
    </source>
</evidence>
<protein>
    <submittedName>
        <fullName evidence="4">2-oxoacid:ferredoxin oxidoreductase subunit beta</fullName>
    </submittedName>
</protein>
<organism evidence="4 5">
    <name type="scientific">Oryzomonas sagensis</name>
    <dbReference type="NCBI Taxonomy" id="2603857"/>
    <lineage>
        <taxon>Bacteria</taxon>
        <taxon>Pseudomonadati</taxon>
        <taxon>Thermodesulfobacteriota</taxon>
        <taxon>Desulfuromonadia</taxon>
        <taxon>Geobacterales</taxon>
        <taxon>Geobacteraceae</taxon>
        <taxon>Oryzomonas</taxon>
    </lineage>
</organism>
<sequence length="348" mass="37542">MTDNAAQGSTACNLLGLSRTDYNGAKSTLCNGCGHNSIANVIIGAAYDLSLDPTRIAKFSGIGCSSKSPTYFLGRSHSINGLHGRMPSLATGATTVNRELVAIGVSGDGDTGSIGFGQFKHLLRRNVDMVYIIENNGVYGLTKGQLSATADLGQKLKHAGVNELPPLDFCLEAIIAGCGFVARSFAGDPKQLQELIKAAFSHRGTAVLNVISPCVSFNNGEGSTKSYSWGKEHDLPLHEIDFLPMEHDEILADYDPGTIREVALHDGSVIRLKKTDREYDPTDRMAAIKLLEEERSGGMFTTGLLYVDEGRQTFADHERLVPGSLVNLPNEKLRPSKEALDKINGKYR</sequence>
<dbReference type="PANTHER" id="PTHR48084">
    <property type="entry name" value="2-OXOGLUTARATE OXIDOREDUCTASE SUBUNIT KORB-RELATED"/>
    <property type="match status" value="1"/>
</dbReference>
<dbReference type="CDD" id="cd03375">
    <property type="entry name" value="TPP_OGFOR"/>
    <property type="match status" value="1"/>
</dbReference>
<proteinExistence type="predicted"/>
<evidence type="ECO:0000259" key="3">
    <source>
        <dbReference type="Pfam" id="PF12367"/>
    </source>
</evidence>
<comment type="caution">
    <text evidence="4">The sequence shown here is derived from an EMBL/GenBank/DDBJ whole genome shotgun (WGS) entry which is preliminary data.</text>
</comment>
<gene>
    <name evidence="4" type="ORF">F6V30_14615</name>
</gene>
<keyword evidence="5" id="KW-1185">Reference proteome</keyword>
<reference evidence="4 5" key="1">
    <citation type="journal article" date="2020" name="Microorganisms">
        <title>Description of Three Novel Members in the Family Geobacteraceae, Oryzomonas japonicum gen. nov., sp. nov., Oryzomonas sagensis sp. nov., and Oryzomonas ruber sp. nov.</title>
        <authorList>
            <person name="Xu Z."/>
            <person name="Masuda Y."/>
            <person name="Hayakawa C."/>
            <person name="Ushijima N."/>
            <person name="Kawano K."/>
            <person name="Shiratori Y."/>
            <person name="Senoo K."/>
            <person name="Itoh H."/>
        </authorList>
    </citation>
    <scope>NUCLEOTIDE SEQUENCE [LARGE SCALE GENOMIC DNA]</scope>
    <source>
        <strain evidence="4 5">Red100</strain>
    </source>
</reference>
<dbReference type="InterPro" id="IPR011766">
    <property type="entry name" value="TPP_enzyme_TPP-bd"/>
</dbReference>
<dbReference type="Gene3D" id="3.40.50.970">
    <property type="match status" value="1"/>
</dbReference>
<evidence type="ECO:0000313" key="5">
    <source>
        <dbReference type="Proteomes" id="UP000798046"/>
    </source>
</evidence>
<feature type="domain" description="Pyruvate ferredoxin oxidoreductase beta subunit C-terminal" evidence="3">
    <location>
        <begin position="271"/>
        <end position="317"/>
    </location>
</feature>
<dbReference type="Proteomes" id="UP000798046">
    <property type="component" value="Unassembled WGS sequence"/>
</dbReference>
<feature type="domain" description="Thiamine pyrophosphate enzyme TPP-binding" evidence="2">
    <location>
        <begin position="62"/>
        <end position="210"/>
    </location>
</feature>
<dbReference type="Pfam" id="PF02775">
    <property type="entry name" value="TPP_enzyme_C"/>
    <property type="match status" value="1"/>
</dbReference>
<dbReference type="InterPro" id="IPR029061">
    <property type="entry name" value="THDP-binding"/>
</dbReference>
<dbReference type="Pfam" id="PF12367">
    <property type="entry name" value="PFO_beta_C"/>
    <property type="match status" value="1"/>
</dbReference>
<name>A0ABQ6TLX9_9BACT</name>
<dbReference type="InterPro" id="IPR032686">
    <property type="entry name" value="PFO_beta_C"/>
</dbReference>
<dbReference type="RefSeq" id="WP_151157694.1">
    <property type="nucleotide sequence ID" value="NZ_VZRA01000004.1"/>
</dbReference>